<gene>
    <name evidence="1" type="ORF">A4A59_08590</name>
</gene>
<proteinExistence type="predicted"/>
<reference evidence="1" key="1">
    <citation type="submission" date="2016-03" db="EMBL/GenBank/DDBJ databases">
        <title>Microsymbionts genomes from the relict species Vavilovia formosa.</title>
        <authorList>
            <person name="Chirak E."/>
            <person name="Kimeklis A."/>
            <person name="Kopat V."/>
            <person name="Andronov E."/>
        </authorList>
    </citation>
    <scope>NUCLEOTIDE SEQUENCE [LARGE SCALE GENOMIC DNA]</scope>
    <source>
        <strain evidence="1">Vaf12</strain>
    </source>
</reference>
<dbReference type="EMBL" id="LVYU01000024">
    <property type="protein sequence ID" value="KZB02908.1"/>
    <property type="molecule type" value="Genomic_DNA"/>
</dbReference>
<accession>A0A154IS31</accession>
<protein>
    <submittedName>
        <fullName evidence="1">Uncharacterized protein</fullName>
    </submittedName>
</protein>
<sequence length="75" mass="7752">MRAMLDAGHDFPLGSIVGPELVGNHDARCSPLSFQQFAHQALAAVAPRIVSGNTNAPSIMISEKAAHMVLGAAVS</sequence>
<dbReference type="AlphaFoldDB" id="A0A154IS31"/>
<name>A0A154IS31_RHILE</name>
<comment type="caution">
    <text evidence="1">The sequence shown here is derived from an EMBL/GenBank/DDBJ whole genome shotgun (WGS) entry which is preliminary data.</text>
</comment>
<evidence type="ECO:0000313" key="1">
    <source>
        <dbReference type="EMBL" id="KZB02908.1"/>
    </source>
</evidence>
<organism evidence="1">
    <name type="scientific">Rhizobium leguminosarum</name>
    <dbReference type="NCBI Taxonomy" id="384"/>
    <lineage>
        <taxon>Bacteria</taxon>
        <taxon>Pseudomonadati</taxon>
        <taxon>Pseudomonadota</taxon>
        <taxon>Alphaproteobacteria</taxon>
        <taxon>Hyphomicrobiales</taxon>
        <taxon>Rhizobiaceae</taxon>
        <taxon>Rhizobium/Agrobacterium group</taxon>
        <taxon>Rhizobium</taxon>
    </lineage>
</organism>